<dbReference type="GO" id="GO:0008194">
    <property type="term" value="F:UDP-glycosyltransferase activity"/>
    <property type="evidence" value="ECO:0007669"/>
    <property type="project" value="InterPro"/>
</dbReference>
<dbReference type="AlphaFoldDB" id="A0A8J4DN13"/>
<dbReference type="InterPro" id="IPR010610">
    <property type="entry name" value="EryCIII-like_C"/>
</dbReference>
<dbReference type="InterPro" id="IPR002213">
    <property type="entry name" value="UDP_glucos_trans"/>
</dbReference>
<evidence type="ECO:0000313" key="2">
    <source>
        <dbReference type="EMBL" id="GIJ43346.1"/>
    </source>
</evidence>
<protein>
    <submittedName>
        <fullName evidence="2">Glycosyl transferase</fullName>
    </submittedName>
</protein>
<evidence type="ECO:0000313" key="3">
    <source>
        <dbReference type="Proteomes" id="UP000619260"/>
    </source>
</evidence>
<dbReference type="Gene3D" id="3.40.50.2000">
    <property type="entry name" value="Glycogen Phosphorylase B"/>
    <property type="match status" value="2"/>
</dbReference>
<dbReference type="FunFam" id="3.40.50.2000:FF:000009">
    <property type="entry name" value="Sterol 3-beta-glucosyltransferase UGT80A2"/>
    <property type="match status" value="1"/>
</dbReference>
<dbReference type="GO" id="GO:0017000">
    <property type="term" value="P:antibiotic biosynthetic process"/>
    <property type="evidence" value="ECO:0007669"/>
    <property type="project" value="UniProtKB-ARBA"/>
</dbReference>
<keyword evidence="3" id="KW-1185">Reference proteome</keyword>
<dbReference type="EMBL" id="BOPF01000002">
    <property type="protein sequence ID" value="GIJ43346.1"/>
    <property type="molecule type" value="Genomic_DNA"/>
</dbReference>
<gene>
    <name evidence="2" type="ORF">Val02_02320</name>
</gene>
<feature type="domain" description="Erythromycin biosynthesis protein CIII-like C-terminal" evidence="1">
    <location>
        <begin position="299"/>
        <end position="396"/>
    </location>
</feature>
<dbReference type="CDD" id="cd03784">
    <property type="entry name" value="GT1_Gtf-like"/>
    <property type="match status" value="1"/>
</dbReference>
<dbReference type="PANTHER" id="PTHR48050">
    <property type="entry name" value="STEROL 3-BETA-GLUCOSYLTRANSFERASE"/>
    <property type="match status" value="1"/>
</dbReference>
<organism evidence="2 3">
    <name type="scientific">Virgisporangium aliadipatigenens</name>
    <dbReference type="NCBI Taxonomy" id="741659"/>
    <lineage>
        <taxon>Bacteria</taxon>
        <taxon>Bacillati</taxon>
        <taxon>Actinomycetota</taxon>
        <taxon>Actinomycetes</taxon>
        <taxon>Micromonosporales</taxon>
        <taxon>Micromonosporaceae</taxon>
        <taxon>Virgisporangium</taxon>
    </lineage>
</organism>
<comment type="caution">
    <text evidence="2">The sequence shown here is derived from an EMBL/GenBank/DDBJ whole genome shotgun (WGS) entry which is preliminary data.</text>
</comment>
<sequence length="417" mass="44588">MKVLLVTAGSHGDVRPFVALGERLLRAGHTPLVIAPRVFGPLAVGHRVPFAPLDLDLSAVAASTRADAPGPLHFLAFARAMGGAVRPALGPLWEAAAAFRPDVVVHHPVLPLGQHLAERLDVPAVLAPPLPAFVPTGEFASPVWSVRLPRPLHRFPALNRLSYRATAAATAHWCRAAVDEWRADLLGLAPGRERMPERTLHPFSRHVLPRPHDWPADTGITGYWFLPAPVERELPQQVRDFLDDGPPPVYIGFGSMPLHRPARTTAVLSRVLERLGLRAIVATANVPPRKFPAVSRALVVRDVPHDLLLPHTSAVVHHGGAGTTGAAVVAGKPQVICPVGFDQPFWAERMRDLGVSGGTLPLHALGVRTLSAALRLVLEDDGFGRRAGELGEKVRAEDGTGAALAHLEQLTGIGVNA</sequence>
<dbReference type="PANTHER" id="PTHR48050:SF13">
    <property type="entry name" value="STEROL 3-BETA-GLUCOSYLTRANSFERASE UGT80A2"/>
    <property type="match status" value="1"/>
</dbReference>
<dbReference type="RefSeq" id="WP_203896937.1">
    <property type="nucleotide sequence ID" value="NZ_BOPF01000002.1"/>
</dbReference>
<accession>A0A8J4DN13</accession>
<keyword evidence="2" id="KW-0808">Transferase</keyword>
<reference evidence="2" key="1">
    <citation type="submission" date="2021-01" db="EMBL/GenBank/DDBJ databases">
        <title>Whole genome shotgun sequence of Virgisporangium aliadipatigenens NBRC 105644.</title>
        <authorList>
            <person name="Komaki H."/>
            <person name="Tamura T."/>
        </authorList>
    </citation>
    <scope>NUCLEOTIDE SEQUENCE</scope>
    <source>
        <strain evidence="2">NBRC 105644</strain>
    </source>
</reference>
<dbReference type="Proteomes" id="UP000619260">
    <property type="component" value="Unassembled WGS sequence"/>
</dbReference>
<dbReference type="GO" id="GO:0016758">
    <property type="term" value="F:hexosyltransferase activity"/>
    <property type="evidence" value="ECO:0007669"/>
    <property type="project" value="UniProtKB-ARBA"/>
</dbReference>
<proteinExistence type="predicted"/>
<evidence type="ECO:0000259" key="1">
    <source>
        <dbReference type="Pfam" id="PF06722"/>
    </source>
</evidence>
<dbReference type="SUPFAM" id="SSF53756">
    <property type="entry name" value="UDP-Glycosyltransferase/glycogen phosphorylase"/>
    <property type="match status" value="1"/>
</dbReference>
<dbReference type="Pfam" id="PF06722">
    <property type="entry name" value="EryCIII-like_C"/>
    <property type="match status" value="1"/>
</dbReference>
<dbReference type="InterPro" id="IPR050426">
    <property type="entry name" value="Glycosyltransferase_28"/>
</dbReference>
<name>A0A8J4DN13_9ACTN</name>